<proteinExistence type="inferred from homology"/>
<dbReference type="GO" id="GO:0072546">
    <property type="term" value="C:EMC complex"/>
    <property type="evidence" value="ECO:0007669"/>
    <property type="project" value="TreeGrafter"/>
</dbReference>
<dbReference type="EMBL" id="CAJNOK010017583">
    <property type="protein sequence ID" value="CAF1266707.1"/>
    <property type="molecule type" value="Genomic_DNA"/>
</dbReference>
<evidence type="ECO:0000256" key="4">
    <source>
        <dbReference type="ARBA" id="ARBA00022692"/>
    </source>
</evidence>
<dbReference type="EMBL" id="CAJNOQ010017335">
    <property type="protein sequence ID" value="CAF1397290.1"/>
    <property type="molecule type" value="Genomic_DNA"/>
</dbReference>
<evidence type="ECO:0000313" key="13">
    <source>
        <dbReference type="EMBL" id="CAF4291445.1"/>
    </source>
</evidence>
<accession>A0A815KSU5</accession>
<dbReference type="EMBL" id="CAJOBA010039138">
    <property type="protein sequence ID" value="CAF4072633.1"/>
    <property type="molecule type" value="Genomic_DNA"/>
</dbReference>
<evidence type="ECO:0000313" key="12">
    <source>
        <dbReference type="EMBL" id="CAF4072633.1"/>
    </source>
</evidence>
<dbReference type="Proteomes" id="UP000677228">
    <property type="component" value="Unassembled WGS sequence"/>
</dbReference>
<comment type="caution">
    <text evidence="11">The sequence shown here is derived from an EMBL/GenBank/DDBJ whole genome shotgun (WGS) entry which is preliminary data.</text>
</comment>
<reference evidence="11" key="1">
    <citation type="submission" date="2021-02" db="EMBL/GenBank/DDBJ databases">
        <authorList>
            <person name="Nowell W R."/>
        </authorList>
    </citation>
    <scope>NUCLEOTIDE SEQUENCE</scope>
</reference>
<keyword evidence="6" id="KW-0256">Endoplasmic reticulum</keyword>
<evidence type="ECO:0000256" key="9">
    <source>
        <dbReference type="SAM" id="Phobius"/>
    </source>
</evidence>
<evidence type="ECO:0000256" key="8">
    <source>
        <dbReference type="ARBA" id="ARBA00023136"/>
    </source>
</evidence>
<dbReference type="CDD" id="cd22209">
    <property type="entry name" value="EMC10"/>
    <property type="match status" value="1"/>
</dbReference>
<keyword evidence="5" id="KW-0732">Signal</keyword>
<keyword evidence="14" id="KW-1185">Reference proteome</keyword>
<dbReference type="Proteomes" id="UP000681722">
    <property type="component" value="Unassembled WGS sequence"/>
</dbReference>
<organism evidence="11 14">
    <name type="scientific">Didymodactylos carnosus</name>
    <dbReference type="NCBI Taxonomy" id="1234261"/>
    <lineage>
        <taxon>Eukaryota</taxon>
        <taxon>Metazoa</taxon>
        <taxon>Spiralia</taxon>
        <taxon>Gnathifera</taxon>
        <taxon>Rotifera</taxon>
        <taxon>Eurotatoria</taxon>
        <taxon>Bdelloidea</taxon>
        <taxon>Philodinida</taxon>
        <taxon>Philodinidae</taxon>
        <taxon>Didymodactylos</taxon>
    </lineage>
</organism>
<comment type="similarity">
    <text evidence="2">Belongs to the EMC10 family.</text>
</comment>
<evidence type="ECO:0000256" key="3">
    <source>
        <dbReference type="ARBA" id="ARBA00020105"/>
    </source>
</evidence>
<keyword evidence="7 9" id="KW-1133">Transmembrane helix</keyword>
<dbReference type="PANTHER" id="PTHR21397">
    <property type="entry name" value="CHROMATIN COMPLEXES SUBUNIT BAP18-RELATED"/>
    <property type="match status" value="1"/>
</dbReference>
<evidence type="ECO:0000256" key="1">
    <source>
        <dbReference type="ARBA" id="ARBA00004115"/>
    </source>
</evidence>
<keyword evidence="8 9" id="KW-0472">Membrane</keyword>
<evidence type="ECO:0000256" key="7">
    <source>
        <dbReference type="ARBA" id="ARBA00022989"/>
    </source>
</evidence>
<gene>
    <name evidence="11" type="ORF">GPM918_LOCUS33090</name>
    <name evidence="10" type="ORF">OVA965_LOCUS26989</name>
    <name evidence="13" type="ORF">SRO942_LOCUS33770</name>
    <name evidence="12" type="ORF">TMI583_LOCUS27727</name>
</gene>
<evidence type="ECO:0000313" key="11">
    <source>
        <dbReference type="EMBL" id="CAF1397290.1"/>
    </source>
</evidence>
<dbReference type="OrthoDB" id="1894652at2759"/>
<dbReference type="PANTHER" id="PTHR21397:SF4">
    <property type="entry name" value="ER MEMBRANE PROTEIN COMPLEX SUBUNIT 10"/>
    <property type="match status" value="1"/>
</dbReference>
<feature type="transmembrane region" description="Helical" evidence="9">
    <location>
        <begin position="183"/>
        <end position="201"/>
    </location>
</feature>
<dbReference type="Proteomes" id="UP000663829">
    <property type="component" value="Unassembled WGS sequence"/>
</dbReference>
<evidence type="ECO:0000313" key="10">
    <source>
        <dbReference type="EMBL" id="CAF1266707.1"/>
    </source>
</evidence>
<evidence type="ECO:0000256" key="5">
    <source>
        <dbReference type="ARBA" id="ARBA00022729"/>
    </source>
</evidence>
<name>A0A815KSU5_9BILA</name>
<dbReference type="AlphaFoldDB" id="A0A815KSU5"/>
<protein>
    <recommendedName>
        <fullName evidence="3">ER membrane protein complex subunit 10</fullName>
    </recommendedName>
</protein>
<keyword evidence="4 9" id="KW-0812">Transmembrane</keyword>
<comment type="subcellular location">
    <subcellularLocation>
        <location evidence="1">Endoplasmic reticulum membrane</location>
        <topology evidence="1">Single-pass type I membrane protein</topology>
    </subcellularLocation>
</comment>
<sequence length="215" mass="24409">MIQMTRFNSPSKTMLLSVFSKVNVRLSHKGITELMPSRVISAAQYQRLSLEAQSNHLHYYSLKITYRRHSTQDYIMTSVPLVSSHCLVVQVQFHYQISLLINENGCAVGVYLTTGNSTCSKTSISTTTGINQTNIPYKVGLRMDLTETGPQPDTQHFLEKLRREQEAKQKFQENDNRSFFLKYWKYIIPVVAIVLLQGVFADNGGQPSGGGREQR</sequence>
<dbReference type="Proteomes" id="UP000682733">
    <property type="component" value="Unassembled WGS sequence"/>
</dbReference>
<dbReference type="Pfam" id="PF21203">
    <property type="entry name" value="ECM10"/>
    <property type="match status" value="1"/>
</dbReference>
<dbReference type="EMBL" id="CAJOBC010082754">
    <property type="protein sequence ID" value="CAF4291445.1"/>
    <property type="molecule type" value="Genomic_DNA"/>
</dbReference>
<evidence type="ECO:0000256" key="6">
    <source>
        <dbReference type="ARBA" id="ARBA00022824"/>
    </source>
</evidence>
<evidence type="ECO:0000256" key="2">
    <source>
        <dbReference type="ARBA" id="ARBA00007695"/>
    </source>
</evidence>
<evidence type="ECO:0000313" key="14">
    <source>
        <dbReference type="Proteomes" id="UP000663829"/>
    </source>
</evidence>